<dbReference type="AlphaFoldDB" id="A0A194RKR2"/>
<dbReference type="EMBL" id="KQ460075">
    <property type="protein sequence ID" value="KPJ17920.1"/>
    <property type="molecule type" value="Genomic_DNA"/>
</dbReference>
<dbReference type="Proteomes" id="UP000053240">
    <property type="component" value="Unassembled WGS sequence"/>
</dbReference>
<evidence type="ECO:0000313" key="3">
    <source>
        <dbReference type="Proteomes" id="UP000053240"/>
    </source>
</evidence>
<evidence type="ECO:0000256" key="1">
    <source>
        <dbReference type="SAM" id="SignalP"/>
    </source>
</evidence>
<protein>
    <submittedName>
        <fullName evidence="2">Uncharacterized protein</fullName>
    </submittedName>
</protein>
<keyword evidence="3" id="KW-1185">Reference proteome</keyword>
<accession>A0A194RKR2</accession>
<dbReference type="InParanoid" id="A0A194RKR2"/>
<feature type="signal peptide" evidence="1">
    <location>
        <begin position="1"/>
        <end position="17"/>
    </location>
</feature>
<proteinExistence type="predicted"/>
<sequence>MVTFYVGAVLLTLVANSFQIERLEDVLVYAVEPANKIQKREVTDSTKKKQSFSQFKEFVEDKLIQHTQALEHLVKLVQMNEETSRQLLENLSNNVEQPKLPEKIEVHQQRRPVNIEDEVDHPILRLGKNVTKYGKLIGNILINELKNHTDPIPIIEKEPK</sequence>
<name>A0A194RKR2_PAPMA</name>
<organism evidence="2 3">
    <name type="scientific">Papilio machaon</name>
    <name type="common">Old World swallowtail butterfly</name>
    <dbReference type="NCBI Taxonomy" id="76193"/>
    <lineage>
        <taxon>Eukaryota</taxon>
        <taxon>Metazoa</taxon>
        <taxon>Ecdysozoa</taxon>
        <taxon>Arthropoda</taxon>
        <taxon>Hexapoda</taxon>
        <taxon>Insecta</taxon>
        <taxon>Pterygota</taxon>
        <taxon>Neoptera</taxon>
        <taxon>Endopterygota</taxon>
        <taxon>Lepidoptera</taxon>
        <taxon>Glossata</taxon>
        <taxon>Ditrysia</taxon>
        <taxon>Papilionoidea</taxon>
        <taxon>Papilionidae</taxon>
        <taxon>Papilioninae</taxon>
        <taxon>Papilio</taxon>
    </lineage>
</organism>
<evidence type="ECO:0000313" key="2">
    <source>
        <dbReference type="EMBL" id="KPJ17920.1"/>
    </source>
</evidence>
<feature type="chain" id="PRO_5008265264" evidence="1">
    <location>
        <begin position="18"/>
        <end position="160"/>
    </location>
</feature>
<reference evidence="2 3" key="1">
    <citation type="journal article" date="2015" name="Nat. Commun.">
        <title>Outbred genome sequencing and CRISPR/Cas9 gene editing in butterflies.</title>
        <authorList>
            <person name="Li X."/>
            <person name="Fan D."/>
            <person name="Zhang W."/>
            <person name="Liu G."/>
            <person name="Zhang L."/>
            <person name="Zhao L."/>
            <person name="Fang X."/>
            <person name="Chen L."/>
            <person name="Dong Y."/>
            <person name="Chen Y."/>
            <person name="Ding Y."/>
            <person name="Zhao R."/>
            <person name="Feng M."/>
            <person name="Zhu Y."/>
            <person name="Feng Y."/>
            <person name="Jiang X."/>
            <person name="Zhu D."/>
            <person name="Xiang H."/>
            <person name="Feng X."/>
            <person name="Li S."/>
            <person name="Wang J."/>
            <person name="Zhang G."/>
            <person name="Kronforst M.R."/>
            <person name="Wang W."/>
        </authorList>
    </citation>
    <scope>NUCLEOTIDE SEQUENCE [LARGE SCALE GENOMIC DNA]</scope>
    <source>
        <strain evidence="2">Ya'a_city_454_Pm</strain>
        <tissue evidence="2">Whole body</tissue>
    </source>
</reference>
<gene>
    <name evidence="2" type="ORF">RR48_07317</name>
</gene>
<keyword evidence="1" id="KW-0732">Signal</keyword>